<feature type="domain" description="RapZ C-terminal" evidence="6">
    <location>
        <begin position="166"/>
        <end position="282"/>
    </location>
</feature>
<keyword evidence="2 4" id="KW-0067">ATP-binding</keyword>
<evidence type="ECO:0000256" key="1">
    <source>
        <dbReference type="ARBA" id="ARBA00022741"/>
    </source>
</evidence>
<evidence type="ECO:0000259" key="6">
    <source>
        <dbReference type="Pfam" id="PF22740"/>
    </source>
</evidence>
<dbReference type="InterPro" id="IPR005337">
    <property type="entry name" value="RapZ-like"/>
</dbReference>
<organism evidence="7 8">
    <name type="scientific">Euzebya pacifica</name>
    <dbReference type="NCBI Taxonomy" id="1608957"/>
    <lineage>
        <taxon>Bacteria</taxon>
        <taxon>Bacillati</taxon>
        <taxon>Actinomycetota</taxon>
        <taxon>Nitriliruptoria</taxon>
        <taxon>Euzebyales</taxon>
    </lineage>
</organism>
<evidence type="ECO:0000256" key="4">
    <source>
        <dbReference type="HAMAP-Rule" id="MF_00636"/>
    </source>
</evidence>
<proteinExistence type="inferred from homology"/>
<dbReference type="Proteomes" id="UP000264006">
    <property type="component" value="Chromosome"/>
</dbReference>
<dbReference type="InterPro" id="IPR053931">
    <property type="entry name" value="RapZ_C"/>
</dbReference>
<keyword evidence="3 4" id="KW-0342">GTP-binding</keyword>
<dbReference type="GO" id="GO:0005524">
    <property type="term" value="F:ATP binding"/>
    <property type="evidence" value="ECO:0007669"/>
    <property type="project" value="UniProtKB-UniRule"/>
</dbReference>
<sequence>MQPTIAIITGMSGAGRTTAAKVLEDLGYFVIDNMPPQLLDSVVELATGPGADVSRIALVMDVRGRAFFGDLRQTIRSLEERGLSVRMLYLEASTQALVQRYEAARRVHPMAGSDRVVEGIARERELLAELRADADLVVDTTRLNVHELRDKLVDAFGNPGDTVMVTNVVSFGFKHGTPRDADLVLDVRFLPNPHWVPELKPFTGLDAPVRDYVLGQDEAQGFLDRLLPLLDLMVPAFRREGKRYLTIAIGCTGGKHRSVALSEEVARHLREGGQTVQVDHRDRLRE</sequence>
<evidence type="ECO:0000256" key="3">
    <source>
        <dbReference type="ARBA" id="ARBA00023134"/>
    </source>
</evidence>
<dbReference type="SUPFAM" id="SSF52540">
    <property type="entry name" value="P-loop containing nucleoside triphosphate hydrolases"/>
    <property type="match status" value="1"/>
</dbReference>
<dbReference type="InterPro" id="IPR053930">
    <property type="entry name" value="RapZ-like_N"/>
</dbReference>
<reference evidence="7 8" key="1">
    <citation type="submission" date="2018-09" db="EMBL/GenBank/DDBJ databases">
        <title>Complete genome sequence of Euzebya sp. DY32-46 isolated from seawater of Pacific Ocean.</title>
        <authorList>
            <person name="Xu L."/>
            <person name="Wu Y.-H."/>
            <person name="Xu X.-W."/>
        </authorList>
    </citation>
    <scope>NUCLEOTIDE SEQUENCE [LARGE SCALE GENOMIC DNA]</scope>
    <source>
        <strain evidence="7 8">DY32-46</strain>
    </source>
</reference>
<dbReference type="KEGG" id="euz:DVS28_a2517"/>
<feature type="binding site" evidence="4">
    <location>
        <begin position="10"/>
        <end position="17"/>
    </location>
    <ligand>
        <name>ATP</name>
        <dbReference type="ChEBI" id="CHEBI:30616"/>
    </ligand>
</feature>
<gene>
    <name evidence="7" type="ORF">DVS28_a2517</name>
</gene>
<dbReference type="HAMAP" id="MF_00636">
    <property type="entry name" value="RapZ_like"/>
    <property type="match status" value="1"/>
</dbReference>
<dbReference type="RefSeq" id="WP_114591731.1">
    <property type="nucleotide sequence ID" value="NZ_CAXIBR010000030.1"/>
</dbReference>
<dbReference type="Pfam" id="PF03668">
    <property type="entry name" value="RapZ-like_N"/>
    <property type="match status" value="1"/>
</dbReference>
<dbReference type="InterPro" id="IPR027417">
    <property type="entry name" value="P-loop_NTPase"/>
</dbReference>
<evidence type="ECO:0000313" key="8">
    <source>
        <dbReference type="Proteomes" id="UP000264006"/>
    </source>
</evidence>
<dbReference type="AlphaFoldDB" id="A0A346XYA1"/>
<evidence type="ECO:0000256" key="2">
    <source>
        <dbReference type="ARBA" id="ARBA00022840"/>
    </source>
</evidence>
<keyword evidence="8" id="KW-1185">Reference proteome</keyword>
<keyword evidence="1 4" id="KW-0547">Nucleotide-binding</keyword>
<dbReference type="OrthoDB" id="9784461at2"/>
<dbReference type="GO" id="GO:0005525">
    <property type="term" value="F:GTP binding"/>
    <property type="evidence" value="ECO:0007669"/>
    <property type="project" value="UniProtKB-UniRule"/>
</dbReference>
<dbReference type="Gene3D" id="3.40.50.300">
    <property type="entry name" value="P-loop containing nucleotide triphosphate hydrolases"/>
    <property type="match status" value="1"/>
</dbReference>
<dbReference type="EMBL" id="CP031165">
    <property type="protein sequence ID" value="AXV07198.1"/>
    <property type="molecule type" value="Genomic_DNA"/>
</dbReference>
<evidence type="ECO:0000313" key="7">
    <source>
        <dbReference type="EMBL" id="AXV07198.1"/>
    </source>
</evidence>
<protein>
    <submittedName>
        <fullName evidence="7">Hypothetical ATP-binding protein UPF0042, contains P-loop</fullName>
    </submittedName>
</protein>
<name>A0A346XYA1_9ACTN</name>
<evidence type="ECO:0000259" key="5">
    <source>
        <dbReference type="Pfam" id="PF03668"/>
    </source>
</evidence>
<dbReference type="PANTHER" id="PTHR30448:SF0">
    <property type="entry name" value="RNASE ADAPTER PROTEIN RAPZ"/>
    <property type="match status" value="1"/>
</dbReference>
<dbReference type="Pfam" id="PF22740">
    <property type="entry name" value="PapZ_C"/>
    <property type="match status" value="1"/>
</dbReference>
<dbReference type="PIRSF" id="PIRSF005052">
    <property type="entry name" value="P-loopkin"/>
    <property type="match status" value="1"/>
</dbReference>
<accession>A0A346XYA1</accession>
<dbReference type="PANTHER" id="PTHR30448">
    <property type="entry name" value="RNASE ADAPTER PROTEIN RAPZ"/>
    <property type="match status" value="1"/>
</dbReference>
<feature type="binding site" evidence="4">
    <location>
        <begin position="61"/>
        <end position="64"/>
    </location>
    <ligand>
        <name>GTP</name>
        <dbReference type="ChEBI" id="CHEBI:37565"/>
    </ligand>
</feature>
<feature type="domain" description="RapZ-like N-terminal" evidence="5">
    <location>
        <begin position="5"/>
        <end position="157"/>
    </location>
</feature>
<dbReference type="NCBIfam" id="NF003828">
    <property type="entry name" value="PRK05416.1"/>
    <property type="match status" value="1"/>
</dbReference>